<dbReference type="PANTHER" id="PTHR34615:SF1">
    <property type="entry name" value="PX DOMAIN-CONTAINING PROTEIN"/>
    <property type="match status" value="1"/>
</dbReference>
<evidence type="ECO:0000313" key="4">
    <source>
        <dbReference type="EMBL" id="ETV63851.1"/>
    </source>
</evidence>
<dbReference type="GO" id="GO:0015074">
    <property type="term" value="P:DNA integration"/>
    <property type="evidence" value="ECO:0007669"/>
    <property type="project" value="InterPro"/>
</dbReference>
<dbReference type="InterPro" id="IPR027806">
    <property type="entry name" value="HARBI1_dom"/>
</dbReference>
<comment type="cofactor">
    <cofactor evidence="1">
        <name>a divalent metal cation</name>
        <dbReference type="ChEBI" id="CHEBI:60240"/>
    </cofactor>
</comment>
<dbReference type="InterPro" id="IPR001584">
    <property type="entry name" value="Integrase_cat-core"/>
</dbReference>
<evidence type="ECO:0000256" key="1">
    <source>
        <dbReference type="ARBA" id="ARBA00001968"/>
    </source>
</evidence>
<reference evidence="4" key="1">
    <citation type="submission" date="2013-12" db="EMBL/GenBank/DDBJ databases">
        <title>The Genome Sequence of Aphanomyces astaci APO3.</title>
        <authorList>
            <consortium name="The Broad Institute Genomics Platform"/>
            <person name="Russ C."/>
            <person name="Tyler B."/>
            <person name="van West P."/>
            <person name="Dieguez-Uribeondo J."/>
            <person name="Young S.K."/>
            <person name="Zeng Q."/>
            <person name="Gargeya S."/>
            <person name="Fitzgerald M."/>
            <person name="Abouelleil A."/>
            <person name="Alvarado L."/>
            <person name="Chapman S.B."/>
            <person name="Gainer-Dewar J."/>
            <person name="Goldberg J."/>
            <person name="Griggs A."/>
            <person name="Gujja S."/>
            <person name="Hansen M."/>
            <person name="Howarth C."/>
            <person name="Imamovic A."/>
            <person name="Ireland A."/>
            <person name="Larimer J."/>
            <person name="McCowan C."/>
            <person name="Murphy C."/>
            <person name="Pearson M."/>
            <person name="Poon T.W."/>
            <person name="Priest M."/>
            <person name="Roberts A."/>
            <person name="Saif S."/>
            <person name="Shea T."/>
            <person name="Sykes S."/>
            <person name="Wortman J."/>
            <person name="Nusbaum C."/>
            <person name="Birren B."/>
        </authorList>
    </citation>
    <scope>NUCLEOTIDE SEQUENCE [LARGE SCALE GENOMIC DNA]</scope>
    <source>
        <strain evidence="4">APO3</strain>
    </source>
</reference>
<protein>
    <recommendedName>
        <fullName evidence="3">Integrase catalytic domain-containing protein</fullName>
    </recommendedName>
</protein>
<evidence type="ECO:0000256" key="2">
    <source>
        <dbReference type="ARBA" id="ARBA00022723"/>
    </source>
</evidence>
<dbReference type="GeneID" id="20821211"/>
<dbReference type="VEuPathDB" id="FungiDB:H257_19215"/>
<dbReference type="STRING" id="112090.W4FAL7"/>
<dbReference type="GO" id="GO:0003676">
    <property type="term" value="F:nucleic acid binding"/>
    <property type="evidence" value="ECO:0007669"/>
    <property type="project" value="InterPro"/>
</dbReference>
<dbReference type="InterPro" id="IPR012337">
    <property type="entry name" value="RNaseH-like_sf"/>
</dbReference>
<organism evidence="4">
    <name type="scientific">Aphanomyces astaci</name>
    <name type="common">Crayfish plague agent</name>
    <dbReference type="NCBI Taxonomy" id="112090"/>
    <lineage>
        <taxon>Eukaryota</taxon>
        <taxon>Sar</taxon>
        <taxon>Stramenopiles</taxon>
        <taxon>Oomycota</taxon>
        <taxon>Saprolegniomycetes</taxon>
        <taxon>Saprolegniales</taxon>
        <taxon>Verrucalvaceae</taxon>
        <taxon>Aphanomyces</taxon>
    </lineage>
</organism>
<sequence>MVFTKDSLPQWFAVFGVCYEWVSDQGTHFKNQVMTDLQHVLGAHHHFTTDRCPWANGTAEVVMSQLLRLFRACLSEWRMATTQWNQIHMVVMLIMNRLRSPSLGGVAPVTAMSGRPAMSPLDTIILPGSLKSATLAEIESMQRANINRAREPMDAMHKEMNATNSLKRDRACKTHNKKRGMQMGQFVVGYYMFYQDVWQHHRAKLRTTWCGPAVVTAVAKPWNKGLQCGKSVMLSSSDLAALVRRRRSMSLRRRLLYMEQLFATIERPIIPDIRFDISSLNNTDAILKFRFDVCGIQKLTTLLKVPGVFITSSLDRCHAAEALCIVLFRLSYPRRYIDMVDLFGRSRESLCRIFNGMVDSLYDTWKQLIYFSRAVALSRLDDYKSAIISKGSPVTSIFAFIDGSKIQTCRITQSPGLEATPDLQRYIYSGHKRMHCLNFQALTAPDGLCIHFWGPIEGSRHDTTLLRESELLAYLDKHIADFGGSYIYGDPAYGCIPWIMSGFKGKQISQQQRAFNGAMSRVRLAVEWSFGRMKTLWPAITFKMQQKIMLQNVGKLVLQLGAT</sequence>
<dbReference type="InterPro" id="IPR036397">
    <property type="entry name" value="RNaseH_sf"/>
</dbReference>
<gene>
    <name evidence="4" type="ORF">H257_19215</name>
</gene>
<dbReference type="SUPFAM" id="SSF53098">
    <property type="entry name" value="Ribonuclease H-like"/>
    <property type="match status" value="1"/>
</dbReference>
<feature type="domain" description="Integrase catalytic" evidence="3">
    <location>
        <begin position="1"/>
        <end position="116"/>
    </location>
</feature>
<evidence type="ECO:0000259" key="3">
    <source>
        <dbReference type="PROSITE" id="PS50994"/>
    </source>
</evidence>
<proteinExistence type="predicted"/>
<dbReference type="Pfam" id="PF13359">
    <property type="entry name" value="DDE_Tnp_4"/>
    <property type="match status" value="1"/>
</dbReference>
<dbReference type="EMBL" id="KI913523">
    <property type="protein sequence ID" value="ETV63851.1"/>
    <property type="molecule type" value="Genomic_DNA"/>
</dbReference>
<dbReference type="GO" id="GO:0046872">
    <property type="term" value="F:metal ion binding"/>
    <property type="evidence" value="ECO:0007669"/>
    <property type="project" value="UniProtKB-KW"/>
</dbReference>
<dbReference type="AlphaFoldDB" id="W4FAL7"/>
<dbReference type="RefSeq" id="XP_009846665.1">
    <property type="nucleotide sequence ID" value="XM_009848363.1"/>
</dbReference>
<dbReference type="PROSITE" id="PS50994">
    <property type="entry name" value="INTEGRASE"/>
    <property type="match status" value="1"/>
</dbReference>
<keyword evidence="2" id="KW-0479">Metal-binding</keyword>
<dbReference type="Gene3D" id="3.30.420.10">
    <property type="entry name" value="Ribonuclease H-like superfamily/Ribonuclease H"/>
    <property type="match status" value="1"/>
</dbReference>
<dbReference type="PANTHER" id="PTHR34615">
    <property type="entry name" value="PX DOMAIN-CONTAINING PROTEIN"/>
    <property type="match status" value="1"/>
</dbReference>
<name>W4FAL7_APHAT</name>
<accession>W4FAL7</accession>
<dbReference type="OrthoDB" id="115273at2759"/>